<gene>
    <name evidence="2" type="ORF">Nans01_47480</name>
</gene>
<evidence type="ECO:0008006" key="4">
    <source>
        <dbReference type="Google" id="ProtNLM"/>
    </source>
</evidence>
<dbReference type="EMBL" id="BSQG01000014">
    <property type="protein sequence ID" value="GLU50397.1"/>
    <property type="molecule type" value="Genomic_DNA"/>
</dbReference>
<keyword evidence="1" id="KW-0472">Membrane</keyword>
<dbReference type="RefSeq" id="WP_285761925.1">
    <property type="nucleotide sequence ID" value="NZ_BSQG01000014.1"/>
</dbReference>
<dbReference type="Proteomes" id="UP001165092">
    <property type="component" value="Unassembled WGS sequence"/>
</dbReference>
<protein>
    <recommendedName>
        <fullName evidence="4">ATP synthase protein I</fullName>
    </recommendedName>
</protein>
<reference evidence="2" key="1">
    <citation type="submission" date="2023-02" db="EMBL/GenBank/DDBJ databases">
        <title>Nocardiopsis ansamitocini NBRC 112285.</title>
        <authorList>
            <person name="Ichikawa N."/>
            <person name="Sato H."/>
            <person name="Tonouchi N."/>
        </authorList>
    </citation>
    <scope>NUCLEOTIDE SEQUENCE</scope>
    <source>
        <strain evidence="2">NBRC 112285</strain>
    </source>
</reference>
<evidence type="ECO:0000313" key="2">
    <source>
        <dbReference type="EMBL" id="GLU50397.1"/>
    </source>
</evidence>
<dbReference type="AlphaFoldDB" id="A0A9W6PBA5"/>
<keyword evidence="3" id="KW-1185">Reference proteome</keyword>
<comment type="caution">
    <text evidence="2">The sequence shown here is derived from an EMBL/GenBank/DDBJ whole genome shotgun (WGS) entry which is preliminary data.</text>
</comment>
<sequence>MQEHDARILRGAAIPTLIIGVGATALFALLSGTAGAAGAFSALLLLLLFFGSSAVAVSRISKRNPELFMPAMMGAFLVKAVLLAVALVLLRGVDSLAWMDMTAFAVTALLGVVAWLGGHTYVLATSTTLHVEPESVSTSPGGEPKHENA</sequence>
<evidence type="ECO:0000313" key="3">
    <source>
        <dbReference type="Proteomes" id="UP001165092"/>
    </source>
</evidence>
<organism evidence="2 3">
    <name type="scientific">Nocardiopsis ansamitocini</name>
    <dbReference type="NCBI Taxonomy" id="1670832"/>
    <lineage>
        <taxon>Bacteria</taxon>
        <taxon>Bacillati</taxon>
        <taxon>Actinomycetota</taxon>
        <taxon>Actinomycetes</taxon>
        <taxon>Streptosporangiales</taxon>
        <taxon>Nocardiopsidaceae</taxon>
        <taxon>Nocardiopsis</taxon>
    </lineage>
</organism>
<evidence type="ECO:0000256" key="1">
    <source>
        <dbReference type="SAM" id="Phobius"/>
    </source>
</evidence>
<feature type="transmembrane region" description="Helical" evidence="1">
    <location>
        <begin position="36"/>
        <end position="55"/>
    </location>
</feature>
<feature type="transmembrane region" description="Helical" evidence="1">
    <location>
        <begin position="12"/>
        <end position="30"/>
    </location>
</feature>
<accession>A0A9W6PBA5</accession>
<keyword evidence="1" id="KW-0812">Transmembrane</keyword>
<feature type="transmembrane region" description="Helical" evidence="1">
    <location>
        <begin position="96"/>
        <end position="116"/>
    </location>
</feature>
<proteinExistence type="predicted"/>
<feature type="transmembrane region" description="Helical" evidence="1">
    <location>
        <begin position="67"/>
        <end position="90"/>
    </location>
</feature>
<name>A0A9W6PBA5_9ACTN</name>
<keyword evidence="1" id="KW-1133">Transmembrane helix</keyword>